<evidence type="ECO:0000313" key="2">
    <source>
        <dbReference type="Proteomes" id="UP001148838"/>
    </source>
</evidence>
<protein>
    <submittedName>
        <fullName evidence="1">Uncharacterized protein</fullName>
    </submittedName>
</protein>
<name>A0ABQ8T4X7_PERAM</name>
<keyword evidence="2" id="KW-1185">Reference proteome</keyword>
<comment type="caution">
    <text evidence="1">The sequence shown here is derived from an EMBL/GenBank/DDBJ whole genome shotgun (WGS) entry which is preliminary data.</text>
</comment>
<dbReference type="EMBL" id="JAJSOF020000017">
    <property type="protein sequence ID" value="KAJ4440730.1"/>
    <property type="molecule type" value="Genomic_DNA"/>
</dbReference>
<evidence type="ECO:0000313" key="1">
    <source>
        <dbReference type="EMBL" id="KAJ4440730.1"/>
    </source>
</evidence>
<accession>A0ABQ8T4X7</accession>
<dbReference type="Proteomes" id="UP001148838">
    <property type="component" value="Unassembled WGS sequence"/>
</dbReference>
<organism evidence="1 2">
    <name type="scientific">Periplaneta americana</name>
    <name type="common">American cockroach</name>
    <name type="synonym">Blatta americana</name>
    <dbReference type="NCBI Taxonomy" id="6978"/>
    <lineage>
        <taxon>Eukaryota</taxon>
        <taxon>Metazoa</taxon>
        <taxon>Ecdysozoa</taxon>
        <taxon>Arthropoda</taxon>
        <taxon>Hexapoda</taxon>
        <taxon>Insecta</taxon>
        <taxon>Pterygota</taxon>
        <taxon>Neoptera</taxon>
        <taxon>Polyneoptera</taxon>
        <taxon>Dictyoptera</taxon>
        <taxon>Blattodea</taxon>
        <taxon>Blattoidea</taxon>
        <taxon>Blattidae</taxon>
        <taxon>Blattinae</taxon>
        <taxon>Periplaneta</taxon>
    </lineage>
</organism>
<gene>
    <name evidence="1" type="ORF">ANN_08954</name>
</gene>
<sequence length="86" mass="9929">MGTKLLCNHYQHQLARRSYQRPARERCITISEIGFTECSSCVIARARVLPPLARDRPGDRSPVGTSARFNHRTRSSMLQYCVVQHW</sequence>
<reference evidence="1 2" key="1">
    <citation type="journal article" date="2022" name="Allergy">
        <title>Genome assembly and annotation of Periplaneta americana reveal a comprehensive cockroach allergen profile.</title>
        <authorList>
            <person name="Wang L."/>
            <person name="Xiong Q."/>
            <person name="Saelim N."/>
            <person name="Wang L."/>
            <person name="Nong W."/>
            <person name="Wan A.T."/>
            <person name="Shi M."/>
            <person name="Liu X."/>
            <person name="Cao Q."/>
            <person name="Hui J.H.L."/>
            <person name="Sookrung N."/>
            <person name="Leung T.F."/>
            <person name="Tungtrongchitr A."/>
            <person name="Tsui S.K.W."/>
        </authorList>
    </citation>
    <scope>NUCLEOTIDE SEQUENCE [LARGE SCALE GENOMIC DNA]</scope>
    <source>
        <strain evidence="1">PWHHKU_190912</strain>
    </source>
</reference>
<proteinExistence type="predicted"/>